<keyword evidence="10" id="KW-1185">Reference proteome</keyword>
<evidence type="ECO:0000256" key="6">
    <source>
        <dbReference type="ARBA" id="ARBA00023242"/>
    </source>
</evidence>
<dbReference type="PROSITE" id="PS51088">
    <property type="entry name" value="TEA_2"/>
    <property type="match status" value="1"/>
</dbReference>
<dbReference type="GO" id="GO:0005634">
    <property type="term" value="C:nucleus"/>
    <property type="evidence" value="ECO:0007669"/>
    <property type="project" value="UniProtKB-SubCell"/>
</dbReference>
<feature type="region of interest" description="Disordered" evidence="8">
    <location>
        <begin position="53"/>
        <end position="81"/>
    </location>
</feature>
<evidence type="ECO:0000259" key="9">
    <source>
        <dbReference type="PROSITE" id="PS51088"/>
    </source>
</evidence>
<feature type="region of interest" description="Disordered" evidence="8">
    <location>
        <begin position="142"/>
        <end position="215"/>
    </location>
</feature>
<feature type="compositionally biased region" description="Basic and acidic residues" evidence="8">
    <location>
        <begin position="158"/>
        <end position="169"/>
    </location>
</feature>
<evidence type="ECO:0000256" key="7">
    <source>
        <dbReference type="PROSITE-ProRule" id="PRU00505"/>
    </source>
</evidence>
<dbReference type="PANTHER" id="PTHR11834">
    <property type="entry name" value="TRANSCRIPTIONAL ENHANCER FACTOR TEF RELATED"/>
    <property type="match status" value="1"/>
</dbReference>
<evidence type="ECO:0000256" key="8">
    <source>
        <dbReference type="SAM" id="MobiDB-lite"/>
    </source>
</evidence>
<keyword evidence="4" id="KW-0238">DNA-binding</keyword>
<evidence type="ECO:0000313" key="10">
    <source>
        <dbReference type="Proteomes" id="UP000887575"/>
    </source>
</evidence>
<dbReference type="PANTHER" id="PTHR11834:SF0">
    <property type="entry name" value="PROTEIN SCALLOPED"/>
    <property type="match status" value="1"/>
</dbReference>
<organism evidence="10 11">
    <name type="scientific">Mesorhabditis belari</name>
    <dbReference type="NCBI Taxonomy" id="2138241"/>
    <lineage>
        <taxon>Eukaryota</taxon>
        <taxon>Metazoa</taxon>
        <taxon>Ecdysozoa</taxon>
        <taxon>Nematoda</taxon>
        <taxon>Chromadorea</taxon>
        <taxon>Rhabditida</taxon>
        <taxon>Rhabditina</taxon>
        <taxon>Rhabditomorpha</taxon>
        <taxon>Rhabditoidea</taxon>
        <taxon>Rhabditidae</taxon>
        <taxon>Mesorhabditinae</taxon>
        <taxon>Mesorhabditis</taxon>
    </lineage>
</organism>
<comment type="subcellular location">
    <subcellularLocation>
        <location evidence="1">Nucleus</location>
    </subcellularLocation>
</comment>
<evidence type="ECO:0000256" key="1">
    <source>
        <dbReference type="ARBA" id="ARBA00004123"/>
    </source>
</evidence>
<dbReference type="GO" id="GO:0000978">
    <property type="term" value="F:RNA polymerase II cis-regulatory region sequence-specific DNA binding"/>
    <property type="evidence" value="ECO:0007669"/>
    <property type="project" value="TreeGrafter"/>
</dbReference>
<evidence type="ECO:0000256" key="2">
    <source>
        <dbReference type="ARBA" id="ARBA00022473"/>
    </source>
</evidence>
<sequence>MNETARLMPPGIDHNRPSASPIDQKPSWSAGVQMINLSPPAGDQAALLGVNSEPLQSSSGTMSRENDDNWASDLDKSGDDISGDPEGVWSPDIEQAFQEALAIYPPCGRRKIILSDEGKMYGRNELIARYIKIRCGKTRTRKQVSSHIQVLARKKMREHTGGKSVKHESANSPPSAATQNGNSALLTQNSSATNSAGIPSNGGSPVNGQTVSTTASEAKNNHLLAPITQQAPLVPPAVTTNPGLSKEQLQIQQLSQTLFSGGFVNPFIPGMPFTNGCTPFTPPFGTFKDYLGADPNNPFYAFTPILPKAFSPPQKASNQMASSRLMLREFTAYVEGEQVTQRKEVLRITTSKDADLVDVEWNDIADSFQDKAQHLYSQAPPDGVFLVKCWADIHFNIDFETALFAVDSHYVSSQNFPTLRISTMACSFGKVAVEKIEEVPVRLVDGHFEYRLEKSPVCQWLVDFVTQLKSLETVAEMNRVLENFSVLQELRGIKEDKSEESLMVFGILFAIGDMNNIESEFFRIKA</sequence>
<accession>A0AAF3FJV0</accession>
<dbReference type="InterPro" id="IPR041086">
    <property type="entry name" value="YBD"/>
</dbReference>
<feature type="domain" description="TEA" evidence="9">
    <location>
        <begin position="82"/>
        <end position="158"/>
    </location>
</feature>
<dbReference type="GO" id="GO:0005667">
    <property type="term" value="C:transcription regulator complex"/>
    <property type="evidence" value="ECO:0007669"/>
    <property type="project" value="TreeGrafter"/>
</dbReference>
<dbReference type="Gene3D" id="6.10.20.40">
    <property type="entry name" value="TEA/ATTS domain"/>
    <property type="match status" value="1"/>
</dbReference>
<evidence type="ECO:0000256" key="3">
    <source>
        <dbReference type="ARBA" id="ARBA00023015"/>
    </source>
</evidence>
<dbReference type="GO" id="GO:0000981">
    <property type="term" value="F:DNA-binding transcription factor activity, RNA polymerase II-specific"/>
    <property type="evidence" value="ECO:0007669"/>
    <property type="project" value="TreeGrafter"/>
</dbReference>
<dbReference type="PROSITE" id="PS00554">
    <property type="entry name" value="TEA_1"/>
    <property type="match status" value="1"/>
</dbReference>
<keyword evidence="6" id="KW-0539">Nucleus</keyword>
<dbReference type="InterPro" id="IPR000818">
    <property type="entry name" value="TEA/ATTS_dom"/>
</dbReference>
<dbReference type="GO" id="GO:0048568">
    <property type="term" value="P:embryonic organ development"/>
    <property type="evidence" value="ECO:0007669"/>
    <property type="project" value="TreeGrafter"/>
</dbReference>
<evidence type="ECO:0000256" key="4">
    <source>
        <dbReference type="ARBA" id="ARBA00023125"/>
    </source>
</evidence>
<dbReference type="InterPro" id="IPR050937">
    <property type="entry name" value="TEC1_TEAD_TF"/>
</dbReference>
<feature type="compositionally biased region" description="Polar residues" evidence="8">
    <location>
        <begin position="170"/>
        <end position="215"/>
    </location>
</feature>
<keyword evidence="5" id="KW-0804">Transcription</keyword>
<dbReference type="AlphaFoldDB" id="A0AAF3FJV0"/>
<proteinExistence type="predicted"/>
<dbReference type="GO" id="GO:0035329">
    <property type="term" value="P:hippo signaling"/>
    <property type="evidence" value="ECO:0007669"/>
    <property type="project" value="TreeGrafter"/>
</dbReference>
<dbReference type="Proteomes" id="UP000887575">
    <property type="component" value="Unassembled WGS sequence"/>
</dbReference>
<dbReference type="InterPro" id="IPR038096">
    <property type="entry name" value="TEA/ATTS_sf"/>
</dbReference>
<keyword evidence="2" id="KW-0217">Developmental protein</keyword>
<feature type="compositionally biased region" description="Polar residues" evidence="8">
    <location>
        <begin position="53"/>
        <end position="63"/>
    </location>
</feature>
<keyword evidence="3" id="KW-0805">Transcription regulation</keyword>
<feature type="region of interest" description="Disordered" evidence="8">
    <location>
        <begin position="1"/>
        <end position="29"/>
    </location>
</feature>
<evidence type="ECO:0000256" key="5">
    <source>
        <dbReference type="ARBA" id="ARBA00023163"/>
    </source>
</evidence>
<dbReference type="Gene3D" id="2.70.50.80">
    <property type="match status" value="1"/>
</dbReference>
<dbReference type="WBParaSite" id="MBELARI_LOCUS6012">
    <property type="protein sequence ID" value="MBELARI_LOCUS6012"/>
    <property type="gene ID" value="MBELARI_LOCUS6012"/>
</dbReference>
<feature type="DNA-binding region" description="TEA" evidence="7">
    <location>
        <begin position="82"/>
        <end position="158"/>
    </location>
</feature>
<dbReference type="Pfam" id="PF01285">
    <property type="entry name" value="TEA"/>
    <property type="match status" value="1"/>
</dbReference>
<name>A0AAF3FJV0_9BILA</name>
<dbReference type="FunFam" id="2.70.50.80:FF:000005">
    <property type="entry name" value="Transcription enhancer factor-like protein egl-44"/>
    <property type="match status" value="1"/>
</dbReference>
<dbReference type="PRINTS" id="PR00065">
    <property type="entry name" value="TEADOMAIN"/>
</dbReference>
<dbReference type="SMART" id="SM00426">
    <property type="entry name" value="TEA"/>
    <property type="match status" value="1"/>
</dbReference>
<reference evidence="11" key="1">
    <citation type="submission" date="2024-02" db="UniProtKB">
        <authorList>
            <consortium name="WormBaseParasite"/>
        </authorList>
    </citation>
    <scope>IDENTIFICATION</scope>
</reference>
<dbReference type="Pfam" id="PF17725">
    <property type="entry name" value="YBD"/>
    <property type="match status" value="1"/>
</dbReference>
<protein>
    <submittedName>
        <fullName evidence="11">TEA domain-containing protein</fullName>
    </submittedName>
</protein>
<evidence type="ECO:0000313" key="11">
    <source>
        <dbReference type="WBParaSite" id="MBELARI_LOCUS6012"/>
    </source>
</evidence>